<accession>A0ABP4PF73</accession>
<sequence>MHEILPLEMPDGALVWARVDIPDADAGEALRGGGPSDVGIGDKAASALRGLQESLHSVVVNVRQGLQAAAPDQVSVEFGIELAAADGGVVAALTGLSGSATIKVTATWGQAAPAAG</sequence>
<comment type="caution">
    <text evidence="2">The sequence shown here is derived from an EMBL/GenBank/DDBJ whole genome shotgun (WGS) entry which is preliminary data.</text>
</comment>
<dbReference type="EMBL" id="BAAAQD010000056">
    <property type="protein sequence ID" value="GAA1575769.1"/>
    <property type="molecule type" value="Genomic_DNA"/>
</dbReference>
<evidence type="ECO:0000313" key="2">
    <source>
        <dbReference type="EMBL" id="GAA1575769.1"/>
    </source>
</evidence>
<reference evidence="3" key="1">
    <citation type="journal article" date="2019" name="Int. J. Syst. Evol. Microbiol.">
        <title>The Global Catalogue of Microorganisms (GCM) 10K type strain sequencing project: providing services to taxonomists for standard genome sequencing and annotation.</title>
        <authorList>
            <consortium name="The Broad Institute Genomics Platform"/>
            <consortium name="The Broad Institute Genome Sequencing Center for Infectious Disease"/>
            <person name="Wu L."/>
            <person name="Ma J."/>
        </authorList>
    </citation>
    <scope>NUCLEOTIDE SEQUENCE [LARGE SCALE GENOMIC DNA]</scope>
    <source>
        <strain evidence="3">JCM 15933</strain>
    </source>
</reference>
<organism evidence="2 3">
    <name type="scientific">Dactylosporangium maewongense</name>
    <dbReference type="NCBI Taxonomy" id="634393"/>
    <lineage>
        <taxon>Bacteria</taxon>
        <taxon>Bacillati</taxon>
        <taxon>Actinomycetota</taxon>
        <taxon>Actinomycetes</taxon>
        <taxon>Micromonosporales</taxon>
        <taxon>Micromonosporaceae</taxon>
        <taxon>Dactylosporangium</taxon>
    </lineage>
</organism>
<proteinExistence type="predicted"/>
<dbReference type="RefSeq" id="WP_344515430.1">
    <property type="nucleotide sequence ID" value="NZ_BAAAQD010000056.1"/>
</dbReference>
<evidence type="ECO:0000313" key="3">
    <source>
        <dbReference type="Proteomes" id="UP001501470"/>
    </source>
</evidence>
<dbReference type="Pfam" id="PF19493">
    <property type="entry name" value="Trypco1"/>
    <property type="match status" value="1"/>
</dbReference>
<name>A0ABP4PF73_9ACTN</name>
<feature type="domain" description="Trypsin-co-occurring" evidence="1">
    <location>
        <begin position="8"/>
        <end position="109"/>
    </location>
</feature>
<dbReference type="Proteomes" id="UP001501470">
    <property type="component" value="Unassembled WGS sequence"/>
</dbReference>
<keyword evidence="3" id="KW-1185">Reference proteome</keyword>
<dbReference type="InterPro" id="IPR045794">
    <property type="entry name" value="Trypco1"/>
</dbReference>
<protein>
    <recommendedName>
        <fullName evidence="1">Trypsin-co-occurring domain-containing protein</fullName>
    </recommendedName>
</protein>
<dbReference type="NCBIfam" id="NF041216">
    <property type="entry name" value="CU044_2847_fam"/>
    <property type="match status" value="1"/>
</dbReference>
<gene>
    <name evidence="2" type="ORF">GCM10009827_117070</name>
</gene>
<evidence type="ECO:0000259" key="1">
    <source>
        <dbReference type="Pfam" id="PF19493"/>
    </source>
</evidence>